<accession>A0A9X6QN81</accession>
<dbReference type="InterPro" id="IPR058401">
    <property type="entry name" value="DUF8088"/>
</dbReference>
<dbReference type="AlphaFoldDB" id="A0A9X6QN81"/>
<evidence type="ECO:0000259" key="1">
    <source>
        <dbReference type="Pfam" id="PF26338"/>
    </source>
</evidence>
<sequence length="70" mass="7946">MNKVTIEFGEGTEAWKDMQKVAGILIERGYTVEPYEEIGTVIFTKEIVDEKSEEDDTSKTFNKITSNTPL</sequence>
<evidence type="ECO:0000313" key="3">
    <source>
        <dbReference type="Proteomes" id="UP000195120"/>
    </source>
</evidence>
<name>A0A9X6QN81_BACTU</name>
<dbReference type="Pfam" id="PF26338">
    <property type="entry name" value="DUF8088"/>
    <property type="match status" value="1"/>
</dbReference>
<comment type="caution">
    <text evidence="2">The sequence shown here is derived from an EMBL/GenBank/DDBJ whole genome shotgun (WGS) entry which is preliminary data.</text>
</comment>
<gene>
    <name evidence="2" type="ORF">BK741_18595</name>
</gene>
<proteinExistence type="predicted"/>
<dbReference type="EMBL" id="MOOP01000102">
    <property type="protein sequence ID" value="OUB46640.1"/>
    <property type="molecule type" value="Genomic_DNA"/>
</dbReference>
<organism evidence="2 3">
    <name type="scientific">Bacillus thuringiensis serovar iberica</name>
    <dbReference type="NCBI Taxonomy" id="180866"/>
    <lineage>
        <taxon>Bacteria</taxon>
        <taxon>Bacillati</taxon>
        <taxon>Bacillota</taxon>
        <taxon>Bacilli</taxon>
        <taxon>Bacillales</taxon>
        <taxon>Bacillaceae</taxon>
        <taxon>Bacillus</taxon>
        <taxon>Bacillus cereus group</taxon>
    </lineage>
</organism>
<dbReference type="Proteomes" id="UP000195120">
    <property type="component" value="Unassembled WGS sequence"/>
</dbReference>
<protein>
    <recommendedName>
        <fullName evidence="1">DUF8088 domain-containing protein</fullName>
    </recommendedName>
</protein>
<dbReference type="RefSeq" id="WP_086401597.1">
    <property type="nucleotide sequence ID" value="NZ_MOOP01000102.1"/>
</dbReference>
<reference evidence="2 3" key="1">
    <citation type="submission" date="2016-10" db="EMBL/GenBank/DDBJ databases">
        <title>Comparative genomics of Bacillus thuringiensis reveals a path to pathogens against multiple invertebrate hosts.</title>
        <authorList>
            <person name="Zheng J."/>
            <person name="Gao Q."/>
            <person name="Liu H."/>
            <person name="Peng D."/>
            <person name="Ruan L."/>
            <person name="Sun M."/>
        </authorList>
    </citation>
    <scope>NUCLEOTIDE SEQUENCE [LARGE SCALE GENOMIC DNA]</scope>
    <source>
        <strain evidence="2">BGSC 4BW1</strain>
    </source>
</reference>
<feature type="domain" description="DUF8088" evidence="1">
    <location>
        <begin position="4"/>
        <end position="45"/>
    </location>
</feature>
<evidence type="ECO:0000313" key="2">
    <source>
        <dbReference type="EMBL" id="OUB46640.1"/>
    </source>
</evidence>